<gene>
    <name evidence="1" type="ORF">Sradi_3831800</name>
</gene>
<reference evidence="1" key="2">
    <citation type="journal article" date="2024" name="Plant">
        <title>Genomic evolution and insights into agronomic trait innovations of Sesamum species.</title>
        <authorList>
            <person name="Miao H."/>
            <person name="Wang L."/>
            <person name="Qu L."/>
            <person name="Liu H."/>
            <person name="Sun Y."/>
            <person name="Le M."/>
            <person name="Wang Q."/>
            <person name="Wei S."/>
            <person name="Zheng Y."/>
            <person name="Lin W."/>
            <person name="Duan Y."/>
            <person name="Cao H."/>
            <person name="Xiong S."/>
            <person name="Wang X."/>
            <person name="Wei L."/>
            <person name="Li C."/>
            <person name="Ma Q."/>
            <person name="Ju M."/>
            <person name="Zhao R."/>
            <person name="Li G."/>
            <person name="Mu C."/>
            <person name="Tian Q."/>
            <person name="Mei H."/>
            <person name="Zhang T."/>
            <person name="Gao T."/>
            <person name="Zhang H."/>
        </authorList>
    </citation>
    <scope>NUCLEOTIDE SEQUENCE</scope>
    <source>
        <strain evidence="1">G02</strain>
    </source>
</reference>
<name>A0AAW2Q143_SESRA</name>
<protein>
    <submittedName>
        <fullName evidence="1">Uncharacterized protein</fullName>
    </submittedName>
</protein>
<accession>A0AAW2Q143</accession>
<reference evidence="1" key="1">
    <citation type="submission" date="2020-06" db="EMBL/GenBank/DDBJ databases">
        <authorList>
            <person name="Li T."/>
            <person name="Hu X."/>
            <person name="Zhang T."/>
            <person name="Song X."/>
            <person name="Zhang H."/>
            <person name="Dai N."/>
            <person name="Sheng W."/>
            <person name="Hou X."/>
            <person name="Wei L."/>
        </authorList>
    </citation>
    <scope>NUCLEOTIDE SEQUENCE</scope>
    <source>
        <strain evidence="1">G02</strain>
        <tissue evidence="1">Leaf</tissue>
    </source>
</reference>
<organism evidence="1">
    <name type="scientific">Sesamum radiatum</name>
    <name type="common">Black benniseed</name>
    <dbReference type="NCBI Taxonomy" id="300843"/>
    <lineage>
        <taxon>Eukaryota</taxon>
        <taxon>Viridiplantae</taxon>
        <taxon>Streptophyta</taxon>
        <taxon>Embryophyta</taxon>
        <taxon>Tracheophyta</taxon>
        <taxon>Spermatophyta</taxon>
        <taxon>Magnoliopsida</taxon>
        <taxon>eudicotyledons</taxon>
        <taxon>Gunneridae</taxon>
        <taxon>Pentapetalae</taxon>
        <taxon>asterids</taxon>
        <taxon>lamiids</taxon>
        <taxon>Lamiales</taxon>
        <taxon>Pedaliaceae</taxon>
        <taxon>Sesamum</taxon>
    </lineage>
</organism>
<dbReference type="AlphaFoldDB" id="A0AAW2Q143"/>
<sequence>MHGSLTGRVRGLLEREETLSKQRGKALWLKEGDRNTSLFHARAIKRCQRKEIKRLKMANGEVMVETMEIQRVILEYLSNIFASSRPQEDVIEEIINCLEPKVT</sequence>
<comment type="caution">
    <text evidence="1">The sequence shown here is derived from an EMBL/GenBank/DDBJ whole genome shotgun (WGS) entry which is preliminary data.</text>
</comment>
<proteinExistence type="predicted"/>
<dbReference type="EMBL" id="JACGWJ010000016">
    <property type="protein sequence ID" value="KAL0361473.1"/>
    <property type="molecule type" value="Genomic_DNA"/>
</dbReference>
<evidence type="ECO:0000313" key="1">
    <source>
        <dbReference type="EMBL" id="KAL0361473.1"/>
    </source>
</evidence>